<sequence>MVWLANCDRNTRYFRSHTLIRYRHNKIDGLRIDGDEWCFENELLKQHVVEYFKGLFSTDYTVDRVFPCRGRFPSLSTIEKDNLCLVVSNEEVHRVMFGMAPLKALGVDGFHVKFYQAQ</sequence>
<dbReference type="OrthoDB" id="1002559at2759"/>
<dbReference type="AlphaFoldDB" id="A0A9D3VR91"/>
<organism evidence="1 2">
    <name type="scientific">Gossypium stocksii</name>
    <dbReference type="NCBI Taxonomy" id="47602"/>
    <lineage>
        <taxon>Eukaryota</taxon>
        <taxon>Viridiplantae</taxon>
        <taxon>Streptophyta</taxon>
        <taxon>Embryophyta</taxon>
        <taxon>Tracheophyta</taxon>
        <taxon>Spermatophyta</taxon>
        <taxon>Magnoliopsida</taxon>
        <taxon>eudicotyledons</taxon>
        <taxon>Gunneridae</taxon>
        <taxon>Pentapetalae</taxon>
        <taxon>rosids</taxon>
        <taxon>malvids</taxon>
        <taxon>Malvales</taxon>
        <taxon>Malvaceae</taxon>
        <taxon>Malvoideae</taxon>
        <taxon>Gossypium</taxon>
    </lineage>
</organism>
<protein>
    <submittedName>
        <fullName evidence="1">Uncharacterized protein</fullName>
    </submittedName>
</protein>
<dbReference type="Proteomes" id="UP000828251">
    <property type="component" value="Unassembled WGS sequence"/>
</dbReference>
<proteinExistence type="predicted"/>
<name>A0A9D3VR91_9ROSI</name>
<gene>
    <name evidence="1" type="ORF">J1N35_019583</name>
</gene>
<evidence type="ECO:0000313" key="2">
    <source>
        <dbReference type="Proteomes" id="UP000828251"/>
    </source>
</evidence>
<keyword evidence="2" id="KW-1185">Reference proteome</keyword>
<accession>A0A9D3VR91</accession>
<dbReference type="EMBL" id="JAIQCV010000006">
    <property type="protein sequence ID" value="KAH1092326.1"/>
    <property type="molecule type" value="Genomic_DNA"/>
</dbReference>
<reference evidence="1 2" key="1">
    <citation type="journal article" date="2021" name="Plant Biotechnol. J.">
        <title>Multi-omics assisted identification of the key and species-specific regulatory components of drought-tolerant mechanisms in Gossypium stocksii.</title>
        <authorList>
            <person name="Yu D."/>
            <person name="Ke L."/>
            <person name="Zhang D."/>
            <person name="Wu Y."/>
            <person name="Sun Y."/>
            <person name="Mei J."/>
            <person name="Sun J."/>
            <person name="Sun Y."/>
        </authorList>
    </citation>
    <scope>NUCLEOTIDE SEQUENCE [LARGE SCALE GENOMIC DNA]</scope>
    <source>
        <strain evidence="2">cv. E1</strain>
        <tissue evidence="1">Leaf</tissue>
    </source>
</reference>
<evidence type="ECO:0000313" key="1">
    <source>
        <dbReference type="EMBL" id="KAH1092326.1"/>
    </source>
</evidence>
<comment type="caution">
    <text evidence="1">The sequence shown here is derived from an EMBL/GenBank/DDBJ whole genome shotgun (WGS) entry which is preliminary data.</text>
</comment>